<dbReference type="Proteomes" id="UP000182229">
    <property type="component" value="Unassembled WGS sequence"/>
</dbReference>
<sequence length="132" mass="14165">MAGIREDYIERMIKQLVSALAAIAKAGRGQKTDEALELVRQTSLSLFGMEYRMLITFDAASVAELLGTPEKILALVRLLNAEADLLAQSGDVEGVAHRLGHALALSRHAQAMKATPEGEVLLQAVSDRLAAL</sequence>
<protein>
    <submittedName>
        <fullName evidence="1">Uncharacterized protein</fullName>
    </submittedName>
</protein>
<dbReference type="OrthoDB" id="5520156at2"/>
<dbReference type="RefSeq" id="WP_071904991.1">
    <property type="nucleotide sequence ID" value="NZ_MPIN01000024.1"/>
</dbReference>
<accession>A0A1L9AVI6</accession>
<comment type="caution">
    <text evidence="1">The sequence shown here is derived from an EMBL/GenBank/DDBJ whole genome shotgun (WGS) entry which is preliminary data.</text>
</comment>
<gene>
    <name evidence="1" type="ORF">BON30_46000</name>
</gene>
<organism evidence="1 2">
    <name type="scientific">Cystobacter ferrugineus</name>
    <dbReference type="NCBI Taxonomy" id="83449"/>
    <lineage>
        <taxon>Bacteria</taxon>
        <taxon>Pseudomonadati</taxon>
        <taxon>Myxococcota</taxon>
        <taxon>Myxococcia</taxon>
        <taxon>Myxococcales</taxon>
        <taxon>Cystobacterineae</taxon>
        <taxon>Archangiaceae</taxon>
        <taxon>Cystobacter</taxon>
    </lineage>
</organism>
<name>A0A1L9AVI6_9BACT</name>
<reference evidence="1 2" key="2">
    <citation type="submission" date="2016-12" db="EMBL/GenBank/DDBJ databases">
        <title>Draft Genome Sequence of Cystobacter ferrugineus Strain Cbfe23.</title>
        <authorList>
            <person name="Akbar S."/>
            <person name="Dowd S.E."/>
            <person name="Stevens D.C."/>
        </authorList>
    </citation>
    <scope>NUCLEOTIDE SEQUENCE [LARGE SCALE GENOMIC DNA]</scope>
    <source>
        <strain evidence="1 2">Cbfe23</strain>
    </source>
</reference>
<evidence type="ECO:0000313" key="1">
    <source>
        <dbReference type="EMBL" id="OJH34004.1"/>
    </source>
</evidence>
<keyword evidence="2" id="KW-1185">Reference proteome</keyword>
<dbReference type="EMBL" id="MPIN01000024">
    <property type="protein sequence ID" value="OJH34004.1"/>
    <property type="molecule type" value="Genomic_DNA"/>
</dbReference>
<dbReference type="STRING" id="83449.BON30_46000"/>
<reference evidence="2" key="1">
    <citation type="submission" date="2016-11" db="EMBL/GenBank/DDBJ databases">
        <authorList>
            <person name="Shukria A."/>
            <person name="Stevens D.C."/>
        </authorList>
    </citation>
    <scope>NUCLEOTIDE SEQUENCE [LARGE SCALE GENOMIC DNA]</scope>
    <source>
        <strain evidence="2">Cbfe23</strain>
    </source>
</reference>
<proteinExistence type="predicted"/>
<dbReference type="AlphaFoldDB" id="A0A1L9AVI6"/>
<evidence type="ECO:0000313" key="2">
    <source>
        <dbReference type="Proteomes" id="UP000182229"/>
    </source>
</evidence>